<protein>
    <recommendedName>
        <fullName evidence="3">Sulfatase-modifying factor enzyme-like domain-containing protein</fullName>
    </recommendedName>
</protein>
<feature type="domain" description="Sulfatase-modifying factor enzyme-like" evidence="3">
    <location>
        <begin position="63"/>
        <end position="326"/>
    </location>
</feature>
<dbReference type="EMBL" id="NIDE01000017">
    <property type="protein sequence ID" value="OWK36102.1"/>
    <property type="molecule type" value="Genomic_DNA"/>
</dbReference>
<dbReference type="Pfam" id="PF03781">
    <property type="entry name" value="FGE-sulfatase"/>
    <property type="match status" value="1"/>
</dbReference>
<dbReference type="RefSeq" id="WP_088259166.1">
    <property type="nucleotide sequence ID" value="NZ_NIDE01000017.1"/>
</dbReference>
<feature type="region of interest" description="Disordered" evidence="1">
    <location>
        <begin position="221"/>
        <end position="248"/>
    </location>
</feature>
<evidence type="ECO:0000259" key="3">
    <source>
        <dbReference type="Pfam" id="PF03781"/>
    </source>
</evidence>
<dbReference type="GO" id="GO:0120147">
    <property type="term" value="F:formylglycine-generating oxidase activity"/>
    <property type="evidence" value="ECO:0007669"/>
    <property type="project" value="TreeGrafter"/>
</dbReference>
<name>A0A225D3L7_9BACT</name>
<feature type="signal peptide" evidence="2">
    <location>
        <begin position="1"/>
        <end position="22"/>
    </location>
</feature>
<gene>
    <name evidence="4" type="ORF">FRUB_08665</name>
</gene>
<feature type="chain" id="PRO_5012036358" description="Sulfatase-modifying factor enzyme-like domain-containing protein" evidence="2">
    <location>
        <begin position="23"/>
        <end position="372"/>
    </location>
</feature>
<dbReference type="AlphaFoldDB" id="A0A225D3L7"/>
<feature type="compositionally biased region" description="Basic and acidic residues" evidence="1">
    <location>
        <begin position="221"/>
        <end position="240"/>
    </location>
</feature>
<dbReference type="InterPro" id="IPR016187">
    <property type="entry name" value="CTDL_fold"/>
</dbReference>
<dbReference type="Proteomes" id="UP000214646">
    <property type="component" value="Unassembled WGS sequence"/>
</dbReference>
<proteinExistence type="predicted"/>
<dbReference type="OrthoDB" id="9812426at2"/>
<evidence type="ECO:0000313" key="4">
    <source>
        <dbReference type="EMBL" id="OWK36102.1"/>
    </source>
</evidence>
<dbReference type="Gene3D" id="3.90.1580.10">
    <property type="entry name" value="paralog of FGE (formylglycine-generating enzyme)"/>
    <property type="match status" value="1"/>
</dbReference>
<evidence type="ECO:0000256" key="2">
    <source>
        <dbReference type="SAM" id="SignalP"/>
    </source>
</evidence>
<evidence type="ECO:0000256" key="1">
    <source>
        <dbReference type="SAM" id="MobiDB-lite"/>
    </source>
</evidence>
<organism evidence="4 5">
    <name type="scientific">Fimbriiglobus ruber</name>
    <dbReference type="NCBI Taxonomy" id="1908690"/>
    <lineage>
        <taxon>Bacteria</taxon>
        <taxon>Pseudomonadati</taxon>
        <taxon>Planctomycetota</taxon>
        <taxon>Planctomycetia</taxon>
        <taxon>Gemmatales</taxon>
        <taxon>Gemmataceae</taxon>
        <taxon>Fimbriiglobus</taxon>
    </lineage>
</organism>
<reference evidence="5" key="1">
    <citation type="submission" date="2017-06" db="EMBL/GenBank/DDBJ databases">
        <title>Genome analysis of Fimbriiglobus ruber SP5, the first member of the order Planctomycetales with confirmed chitinolytic capability.</title>
        <authorList>
            <person name="Ravin N.V."/>
            <person name="Rakitin A.L."/>
            <person name="Ivanova A.A."/>
            <person name="Beletsky A.V."/>
            <person name="Kulichevskaya I.S."/>
            <person name="Mardanov A.V."/>
            <person name="Dedysh S.N."/>
        </authorList>
    </citation>
    <scope>NUCLEOTIDE SEQUENCE [LARGE SCALE GENOMIC DNA]</scope>
    <source>
        <strain evidence="5">SP5</strain>
    </source>
</reference>
<accession>A0A225D3L7</accession>
<sequence>MKVRYTVPSLVLAAASVGVVFATSRADDAAKQLVPPAPVVPVKLDLPAKNFTETLPGTEVKFEMVYVPTGEYTMGSPDDEPGRDANEGPRRKVKVKAFWLGKCEVTWDEYYKFWNDEKLFMAGEVPEDLKKVLGPDAITKPTNTFVDELYDHGRDGHPAVCMSHHAAMMYCHWLRWKTKKGYRLPTEAEWEFACRAGHDGPYGFDKAEKLGDYAWYKENSATKDSTDPNSRRADDGEPTTHKVGTKKANKLGLHDMHGNVSEWCLDQYDPKFRESLPADKVILGAFNKPTDKKWSHVVRGGSWADLPTDPVNRLRSASRRVSDRTWMKNDPQVPRSIWWLTKLDVVGFRVCVPVEEYPELVGLKPMVEKKPD</sequence>
<dbReference type="InterPro" id="IPR005532">
    <property type="entry name" value="SUMF_dom"/>
</dbReference>
<comment type="caution">
    <text evidence="4">The sequence shown here is derived from an EMBL/GenBank/DDBJ whole genome shotgun (WGS) entry which is preliminary data.</text>
</comment>
<dbReference type="InterPro" id="IPR042095">
    <property type="entry name" value="SUMF_sf"/>
</dbReference>
<dbReference type="InterPro" id="IPR051043">
    <property type="entry name" value="Sulfatase_Mod_Factor_Kinase"/>
</dbReference>
<dbReference type="SUPFAM" id="SSF56436">
    <property type="entry name" value="C-type lectin-like"/>
    <property type="match status" value="1"/>
</dbReference>
<dbReference type="PANTHER" id="PTHR23150">
    <property type="entry name" value="SULFATASE MODIFYING FACTOR 1, 2"/>
    <property type="match status" value="1"/>
</dbReference>
<evidence type="ECO:0000313" key="5">
    <source>
        <dbReference type="Proteomes" id="UP000214646"/>
    </source>
</evidence>
<dbReference type="PANTHER" id="PTHR23150:SF19">
    <property type="entry name" value="FORMYLGLYCINE-GENERATING ENZYME"/>
    <property type="match status" value="1"/>
</dbReference>
<keyword evidence="2" id="KW-0732">Signal</keyword>
<keyword evidence="5" id="KW-1185">Reference proteome</keyword>